<dbReference type="EMBL" id="RZUI01000002">
    <property type="protein sequence ID" value="KAA8831561.1"/>
    <property type="molecule type" value="Genomic_DNA"/>
</dbReference>
<protein>
    <submittedName>
        <fullName evidence="4">RecX family transcriptional regulator</fullName>
    </submittedName>
</protein>
<gene>
    <name evidence="4" type="ORF">EMO89_02200</name>
</gene>
<evidence type="ECO:0000313" key="5">
    <source>
        <dbReference type="Proteomes" id="UP000412028"/>
    </source>
</evidence>
<evidence type="ECO:0000256" key="2">
    <source>
        <dbReference type="SAM" id="MobiDB-lite"/>
    </source>
</evidence>
<feature type="compositionally biased region" description="Gly residues" evidence="2">
    <location>
        <begin position="96"/>
        <end position="105"/>
    </location>
</feature>
<accession>A0A5M9ZVC6</accession>
<dbReference type="PANTHER" id="PTHR33602:SF1">
    <property type="entry name" value="REGULATORY PROTEIN RECX FAMILY PROTEIN"/>
    <property type="match status" value="1"/>
</dbReference>
<dbReference type="OrthoDB" id="3238942at2"/>
<comment type="caution">
    <text evidence="4">The sequence shown here is derived from an EMBL/GenBank/DDBJ whole genome shotgun (WGS) entry which is preliminary data.</text>
</comment>
<dbReference type="AlphaFoldDB" id="A0A5M9ZVC6"/>
<feature type="compositionally biased region" description="Pro residues" evidence="2">
    <location>
        <begin position="10"/>
        <end position="31"/>
    </location>
</feature>
<evidence type="ECO:0000259" key="3">
    <source>
        <dbReference type="Pfam" id="PF21982"/>
    </source>
</evidence>
<sequence>MPTTRIKLPARPPMARPPMAREPPIPSPQPLSPLQRLDVISAEDFLRSNPVRIQAADSAELAASVIDGSEAVSDVDSGHGHLVHGQGRKRTAPRRGGFGSRGTLGEGPENPQDADACREAALCLLDAAPRSSGEMFERLERKGYAGSTIADVVNGLIRSGLIDDEQYARSMVRYCLSRHLGERGTVREMMGRGVDRSLASRVASEAAEDGEFVESAYELGRVVARRTQGMEREKRLRRLWSAGGRKGHDPSLIRQVAADLFRAGDDDDM</sequence>
<feature type="region of interest" description="Disordered" evidence="2">
    <location>
        <begin position="72"/>
        <end position="112"/>
    </location>
</feature>
<dbReference type="InterPro" id="IPR003783">
    <property type="entry name" value="Regulatory_RecX"/>
</dbReference>
<name>A0A5M9ZVC6_9BIFI</name>
<dbReference type="Proteomes" id="UP000412028">
    <property type="component" value="Unassembled WGS sequence"/>
</dbReference>
<dbReference type="GO" id="GO:0006282">
    <property type="term" value="P:regulation of DNA repair"/>
    <property type="evidence" value="ECO:0007669"/>
    <property type="project" value="InterPro"/>
</dbReference>
<proteinExistence type="predicted"/>
<evidence type="ECO:0000256" key="1">
    <source>
        <dbReference type="ARBA" id="ARBA00022490"/>
    </source>
</evidence>
<dbReference type="InterPro" id="IPR053926">
    <property type="entry name" value="RecX_HTH_1st"/>
</dbReference>
<keyword evidence="1" id="KW-0963">Cytoplasm</keyword>
<feature type="region of interest" description="Disordered" evidence="2">
    <location>
        <begin position="1"/>
        <end position="33"/>
    </location>
</feature>
<feature type="domain" description="RecX first three-helical" evidence="3">
    <location>
        <begin position="117"/>
        <end position="154"/>
    </location>
</feature>
<dbReference type="PANTHER" id="PTHR33602">
    <property type="entry name" value="REGULATORY PROTEIN RECX FAMILY PROTEIN"/>
    <property type="match status" value="1"/>
</dbReference>
<reference evidence="4 5" key="1">
    <citation type="journal article" date="2019" name="Syst. Appl. Microbiol.">
        <title>Characterization of Bifidobacterium species in feaces of the Egyptian fruit bat: Description of B. vespertilionis sp. nov. and B. rousetti sp. nov.</title>
        <authorList>
            <person name="Modesto M."/>
            <person name="Satti M."/>
            <person name="Watanabe K."/>
            <person name="Puglisi E."/>
            <person name="Morelli L."/>
            <person name="Huang C.-H."/>
            <person name="Liou J.-S."/>
            <person name="Miyashita M."/>
            <person name="Tamura T."/>
            <person name="Saito S."/>
            <person name="Mori K."/>
            <person name="Huang L."/>
            <person name="Sciavilla P."/>
            <person name="Sandri C."/>
            <person name="Spiezio C."/>
            <person name="Vitali F."/>
            <person name="Cavalieri D."/>
            <person name="Perpetuini G."/>
            <person name="Tofalo R."/>
            <person name="Bonetti A."/>
            <person name="Arita M."/>
            <person name="Mattarelli P."/>
        </authorList>
    </citation>
    <scope>NUCLEOTIDE SEQUENCE [LARGE SCALE GENOMIC DNA]</scope>
    <source>
        <strain evidence="4 5">RST7</strain>
    </source>
</reference>
<dbReference type="Pfam" id="PF21982">
    <property type="entry name" value="RecX_HTH1"/>
    <property type="match status" value="1"/>
</dbReference>
<organism evidence="4 5">
    <name type="scientific">Bifidobacterium tissieri</name>
    <dbReference type="NCBI Taxonomy" id="1630162"/>
    <lineage>
        <taxon>Bacteria</taxon>
        <taxon>Bacillati</taxon>
        <taxon>Actinomycetota</taxon>
        <taxon>Actinomycetes</taxon>
        <taxon>Bifidobacteriales</taxon>
        <taxon>Bifidobacteriaceae</taxon>
        <taxon>Bifidobacterium</taxon>
    </lineage>
</organism>
<evidence type="ECO:0000313" key="4">
    <source>
        <dbReference type="EMBL" id="KAA8831561.1"/>
    </source>
</evidence>